<proteinExistence type="predicted"/>
<reference evidence="5 6" key="1">
    <citation type="submission" date="2016-12" db="EMBL/GenBank/DDBJ databases">
        <authorList>
            <person name="Song W.-J."/>
            <person name="Kurnit D.M."/>
        </authorList>
    </citation>
    <scope>NUCLEOTIDE SEQUENCE [LARGE SCALE GENOMIC DNA]</scope>
    <source>
        <strain evidence="5 6">IMCC3135</strain>
    </source>
</reference>
<protein>
    <submittedName>
        <fullName evidence="5">Altronate oxidoreductase</fullName>
        <ecNumber evidence="5">1.1.1.58</ecNumber>
    </submittedName>
</protein>
<evidence type="ECO:0000259" key="3">
    <source>
        <dbReference type="Pfam" id="PF01232"/>
    </source>
</evidence>
<name>A0A2Z2NTC5_9GAMM</name>
<gene>
    <name evidence="5" type="primary">uxaB</name>
    <name evidence="5" type="ORF">IMCC3135_09515</name>
</gene>
<dbReference type="PANTHER" id="PTHR30524:SF0">
    <property type="entry name" value="ALTRONATE OXIDOREDUCTASE-RELATED"/>
    <property type="match status" value="1"/>
</dbReference>
<dbReference type="EC" id="1.1.1.58" evidence="5"/>
<dbReference type="AlphaFoldDB" id="A0A2Z2NTC5"/>
<dbReference type="PANTHER" id="PTHR30524">
    <property type="entry name" value="MANNITOL-1-PHOSPHATE 5-DEHYDROGENASE"/>
    <property type="match status" value="1"/>
</dbReference>
<evidence type="ECO:0000256" key="2">
    <source>
        <dbReference type="ARBA" id="ARBA00023027"/>
    </source>
</evidence>
<feature type="domain" description="Mannitol dehydrogenase N-terminal" evidence="3">
    <location>
        <begin position="96"/>
        <end position="233"/>
    </location>
</feature>
<dbReference type="SUPFAM" id="SSF48179">
    <property type="entry name" value="6-phosphogluconate dehydrogenase C-terminal domain-like"/>
    <property type="match status" value="1"/>
</dbReference>
<evidence type="ECO:0000256" key="1">
    <source>
        <dbReference type="ARBA" id="ARBA00023002"/>
    </source>
</evidence>
<dbReference type="InterPro" id="IPR013328">
    <property type="entry name" value="6PGD_dom2"/>
</dbReference>
<keyword evidence="6" id="KW-1185">Reference proteome</keyword>
<dbReference type="SUPFAM" id="SSF51735">
    <property type="entry name" value="NAD(P)-binding Rossmann-fold domains"/>
    <property type="match status" value="1"/>
</dbReference>
<keyword evidence="2" id="KW-0520">NAD</keyword>
<accession>A0A2Z2NTC5</accession>
<sequence>MSNRPLAPRERHHVQHTPILQFGTSRFLQAHADLFLSQAMEGGQEVGPITIVQSSGDPSRAKRLAGLVGSYPVRIEGLVDGQRLQETLLVKSVARTLSTASDWTEISRIFVEEVQIVLSNTGDAGFTPNVCDETTHYDQRMSYPAKLTHLLRLRFSSTAAPIQIMPMELIAENGAVLKQRVMELAQNDSLEFRNYLESDVLWVNSLVDRIVSQPLEPAGAVAEPYALWAIEDQPGLLLPCLHPSVQVVPSLVEIETLKLFVLNLGHTFLADRWRMAKGGDDVLVRHLLSDAVESEALTTILQVEVRPAFEAAGLAEQFDAYLNTTLERFANPFLDHRIMDIAQNHAQKVSRRIAPLMGWAKAQGDRNAKPILSEIIARNNGQI</sequence>
<dbReference type="InterPro" id="IPR013118">
    <property type="entry name" value="Mannitol_DH_C"/>
</dbReference>
<evidence type="ECO:0000313" key="5">
    <source>
        <dbReference type="EMBL" id="ASJ72000.1"/>
    </source>
</evidence>
<keyword evidence="1 5" id="KW-0560">Oxidoreductase</keyword>
<dbReference type="InterPro" id="IPR036291">
    <property type="entry name" value="NAD(P)-bd_dom_sf"/>
</dbReference>
<dbReference type="GO" id="GO:0009026">
    <property type="term" value="F:tagaturonate reductase activity"/>
    <property type="evidence" value="ECO:0007669"/>
    <property type="project" value="UniProtKB-EC"/>
</dbReference>
<dbReference type="Proteomes" id="UP000250079">
    <property type="component" value="Chromosome"/>
</dbReference>
<feature type="domain" description="Mannitol dehydrogenase C-terminal" evidence="4">
    <location>
        <begin position="255"/>
        <end position="363"/>
    </location>
</feature>
<dbReference type="InterPro" id="IPR008927">
    <property type="entry name" value="6-PGluconate_DH-like_C_sf"/>
</dbReference>
<organism evidence="5 6">
    <name type="scientific">Granulosicoccus antarcticus IMCC3135</name>
    <dbReference type="NCBI Taxonomy" id="1192854"/>
    <lineage>
        <taxon>Bacteria</taxon>
        <taxon>Pseudomonadati</taxon>
        <taxon>Pseudomonadota</taxon>
        <taxon>Gammaproteobacteria</taxon>
        <taxon>Chromatiales</taxon>
        <taxon>Granulosicoccaceae</taxon>
        <taxon>Granulosicoccus</taxon>
    </lineage>
</organism>
<dbReference type="EMBL" id="CP018632">
    <property type="protein sequence ID" value="ASJ72000.1"/>
    <property type="molecule type" value="Genomic_DNA"/>
</dbReference>
<dbReference type="Gene3D" id="1.10.1040.10">
    <property type="entry name" value="N-(1-d-carboxylethyl)-l-norvaline Dehydrogenase, domain 2"/>
    <property type="match status" value="1"/>
</dbReference>
<dbReference type="Gene3D" id="3.40.50.720">
    <property type="entry name" value="NAD(P)-binding Rossmann-like Domain"/>
    <property type="match status" value="1"/>
</dbReference>
<dbReference type="InterPro" id="IPR013131">
    <property type="entry name" value="Mannitol_DH_N"/>
</dbReference>
<dbReference type="Pfam" id="PF01232">
    <property type="entry name" value="Mannitol_dh"/>
    <property type="match status" value="1"/>
</dbReference>
<evidence type="ECO:0000313" key="6">
    <source>
        <dbReference type="Proteomes" id="UP000250079"/>
    </source>
</evidence>
<evidence type="ECO:0000259" key="4">
    <source>
        <dbReference type="Pfam" id="PF08125"/>
    </source>
</evidence>
<dbReference type="KEGG" id="gai:IMCC3135_09515"/>
<dbReference type="Pfam" id="PF08125">
    <property type="entry name" value="Mannitol_dh_C"/>
    <property type="match status" value="1"/>
</dbReference>